<gene>
    <name evidence="2" type="ORF">K443DRAFT_676173</name>
</gene>
<keyword evidence="1" id="KW-0732">Signal</keyword>
<name>A0A0C9Y2A4_9AGAR</name>
<dbReference type="Proteomes" id="UP000054477">
    <property type="component" value="Unassembled WGS sequence"/>
</dbReference>
<accession>A0A0C9Y2A4</accession>
<reference evidence="3" key="2">
    <citation type="submission" date="2015-01" db="EMBL/GenBank/DDBJ databases">
        <title>Evolutionary Origins and Diversification of the Mycorrhizal Mutualists.</title>
        <authorList>
            <consortium name="DOE Joint Genome Institute"/>
            <consortium name="Mycorrhizal Genomics Consortium"/>
            <person name="Kohler A."/>
            <person name="Kuo A."/>
            <person name="Nagy L.G."/>
            <person name="Floudas D."/>
            <person name="Copeland A."/>
            <person name="Barry K.W."/>
            <person name="Cichocki N."/>
            <person name="Veneault-Fourrey C."/>
            <person name="LaButti K."/>
            <person name="Lindquist E.A."/>
            <person name="Lipzen A."/>
            <person name="Lundell T."/>
            <person name="Morin E."/>
            <person name="Murat C."/>
            <person name="Riley R."/>
            <person name="Ohm R."/>
            <person name="Sun H."/>
            <person name="Tunlid A."/>
            <person name="Henrissat B."/>
            <person name="Grigoriev I.V."/>
            <person name="Hibbett D.S."/>
            <person name="Martin F."/>
        </authorList>
    </citation>
    <scope>NUCLEOTIDE SEQUENCE [LARGE SCALE GENOMIC DNA]</scope>
    <source>
        <strain evidence="3">LaAM-08-1</strain>
    </source>
</reference>
<sequence length="58" mass="6445">MASRLELISLRVLLFLVNLPFISAAPSCGSTHLTYIDGWFGGKRFCCGTSYAQRPYDT</sequence>
<evidence type="ECO:0000313" key="3">
    <source>
        <dbReference type="Proteomes" id="UP000054477"/>
    </source>
</evidence>
<dbReference type="HOGENOM" id="CLU_2979449_0_0_1"/>
<feature type="chain" id="PRO_5002206244" description="Cellulase" evidence="1">
    <location>
        <begin position="25"/>
        <end position="58"/>
    </location>
</feature>
<evidence type="ECO:0000313" key="2">
    <source>
        <dbReference type="EMBL" id="KIK04207.1"/>
    </source>
</evidence>
<feature type="signal peptide" evidence="1">
    <location>
        <begin position="1"/>
        <end position="24"/>
    </location>
</feature>
<reference evidence="2 3" key="1">
    <citation type="submission" date="2014-04" db="EMBL/GenBank/DDBJ databases">
        <authorList>
            <consortium name="DOE Joint Genome Institute"/>
            <person name="Kuo A."/>
            <person name="Kohler A."/>
            <person name="Nagy L.G."/>
            <person name="Floudas D."/>
            <person name="Copeland A."/>
            <person name="Barry K.W."/>
            <person name="Cichocki N."/>
            <person name="Veneault-Fourrey C."/>
            <person name="LaButti K."/>
            <person name="Lindquist E.A."/>
            <person name="Lipzen A."/>
            <person name="Lundell T."/>
            <person name="Morin E."/>
            <person name="Murat C."/>
            <person name="Sun H."/>
            <person name="Tunlid A."/>
            <person name="Henrissat B."/>
            <person name="Grigoriev I.V."/>
            <person name="Hibbett D.S."/>
            <person name="Martin F."/>
            <person name="Nordberg H.P."/>
            <person name="Cantor M.N."/>
            <person name="Hua S.X."/>
        </authorList>
    </citation>
    <scope>NUCLEOTIDE SEQUENCE [LARGE SCALE GENOMIC DNA]</scope>
    <source>
        <strain evidence="2 3">LaAM-08-1</strain>
    </source>
</reference>
<proteinExistence type="predicted"/>
<evidence type="ECO:0000256" key="1">
    <source>
        <dbReference type="SAM" id="SignalP"/>
    </source>
</evidence>
<evidence type="ECO:0008006" key="4">
    <source>
        <dbReference type="Google" id="ProtNLM"/>
    </source>
</evidence>
<dbReference type="AlphaFoldDB" id="A0A0C9Y2A4"/>
<dbReference type="EMBL" id="KN838572">
    <property type="protein sequence ID" value="KIK04207.1"/>
    <property type="molecule type" value="Genomic_DNA"/>
</dbReference>
<keyword evidence="3" id="KW-1185">Reference proteome</keyword>
<protein>
    <recommendedName>
        <fullName evidence="4">Cellulase</fullName>
    </recommendedName>
</protein>
<organism evidence="2 3">
    <name type="scientific">Laccaria amethystina LaAM-08-1</name>
    <dbReference type="NCBI Taxonomy" id="1095629"/>
    <lineage>
        <taxon>Eukaryota</taxon>
        <taxon>Fungi</taxon>
        <taxon>Dikarya</taxon>
        <taxon>Basidiomycota</taxon>
        <taxon>Agaricomycotina</taxon>
        <taxon>Agaricomycetes</taxon>
        <taxon>Agaricomycetidae</taxon>
        <taxon>Agaricales</taxon>
        <taxon>Agaricineae</taxon>
        <taxon>Hydnangiaceae</taxon>
        <taxon>Laccaria</taxon>
    </lineage>
</organism>